<evidence type="ECO:0000313" key="3">
    <source>
        <dbReference type="Proteomes" id="UP000266340"/>
    </source>
</evidence>
<keyword evidence="3" id="KW-1185">Reference proteome</keyword>
<accession>A0A398CRV5</accession>
<name>A0A398CRV5_9BACL</name>
<evidence type="ECO:0000256" key="1">
    <source>
        <dbReference type="SAM" id="MobiDB-lite"/>
    </source>
</evidence>
<reference evidence="2 3" key="1">
    <citation type="submission" date="2018-09" db="EMBL/GenBank/DDBJ databases">
        <title>Cohnella cavernae sp. nov., isolated from a karst cave.</title>
        <authorList>
            <person name="Zhu H."/>
        </authorList>
    </citation>
    <scope>NUCLEOTIDE SEQUENCE [LARGE SCALE GENOMIC DNA]</scope>
    <source>
        <strain evidence="2 3">K2E09-144</strain>
    </source>
</reference>
<feature type="compositionally biased region" description="Basic and acidic residues" evidence="1">
    <location>
        <begin position="34"/>
        <end position="53"/>
    </location>
</feature>
<gene>
    <name evidence="2" type="ORF">D3H35_01070</name>
</gene>
<comment type="caution">
    <text evidence="2">The sequence shown here is derived from an EMBL/GenBank/DDBJ whole genome shotgun (WGS) entry which is preliminary data.</text>
</comment>
<protein>
    <submittedName>
        <fullName evidence="2">Uncharacterized protein</fullName>
    </submittedName>
</protein>
<feature type="compositionally biased region" description="Basic residues" evidence="1">
    <location>
        <begin position="54"/>
        <end position="63"/>
    </location>
</feature>
<sequence length="77" mass="9009">MPISMLRPQASSSLCWNKRTNSRHIRRSQPSTMRKTDTRSKPETPPDKPDKPDKSRKKQRATRLRCTCLIGTAMWRL</sequence>
<dbReference type="EMBL" id="QXJM01000009">
    <property type="protein sequence ID" value="RIE05325.1"/>
    <property type="molecule type" value="Genomic_DNA"/>
</dbReference>
<evidence type="ECO:0000313" key="2">
    <source>
        <dbReference type="EMBL" id="RIE05325.1"/>
    </source>
</evidence>
<proteinExistence type="predicted"/>
<feature type="region of interest" description="Disordered" evidence="1">
    <location>
        <begin position="1"/>
        <end position="63"/>
    </location>
</feature>
<organism evidence="2 3">
    <name type="scientific">Cohnella faecalis</name>
    <dbReference type="NCBI Taxonomy" id="2315694"/>
    <lineage>
        <taxon>Bacteria</taxon>
        <taxon>Bacillati</taxon>
        <taxon>Bacillota</taxon>
        <taxon>Bacilli</taxon>
        <taxon>Bacillales</taxon>
        <taxon>Paenibacillaceae</taxon>
        <taxon>Cohnella</taxon>
    </lineage>
</organism>
<feature type="compositionally biased region" description="Polar residues" evidence="1">
    <location>
        <begin position="9"/>
        <end position="19"/>
    </location>
</feature>
<dbReference type="Proteomes" id="UP000266340">
    <property type="component" value="Unassembled WGS sequence"/>
</dbReference>
<dbReference type="AlphaFoldDB" id="A0A398CRV5"/>